<dbReference type="GeneID" id="58108962"/>
<proteinExistence type="predicted"/>
<accession>A0A9Q8ILH7</accession>
<gene>
    <name evidence="2" type="ORF">DY130_07205</name>
</gene>
<dbReference type="AlphaFoldDB" id="A0A9Q8ILH7"/>
<name>A0A9Q8ILH7_9LACO</name>
<dbReference type="GO" id="GO:0006950">
    <property type="term" value="P:response to stress"/>
    <property type="evidence" value="ECO:0007669"/>
    <property type="project" value="UniProtKB-ARBA"/>
</dbReference>
<reference evidence="2" key="1">
    <citation type="submission" date="2018-08" db="EMBL/GenBank/DDBJ databases">
        <title>Comparative genomics of wild bee and flower associated Lactobacillus reveals potential adaptation to the bee host.</title>
        <authorList>
            <person name="Vuong H.Q."/>
            <person name="Mcfrederick Q.S."/>
        </authorList>
    </citation>
    <scope>NUCLEOTIDE SEQUENCE</scope>
    <source>
        <strain evidence="2">HV_63</strain>
    </source>
</reference>
<dbReference type="InterPro" id="IPR006640">
    <property type="entry name" value="SprT-like_domain"/>
</dbReference>
<dbReference type="Proteomes" id="UP000784700">
    <property type="component" value="Unassembled WGS sequence"/>
</dbReference>
<evidence type="ECO:0000313" key="2">
    <source>
        <dbReference type="EMBL" id="TPR42777.1"/>
    </source>
</evidence>
<sequence length="145" mass="16793">MTDKELQLLVEKISLSYFAKKFNHKAYFNNRLKTTGGRYHIQSHNIDINPKMLEEHSYQTLVGLVKHELCHYHLHLAGYSGKHNTVAFKQMLNAVGGSRYAPAPKNKNLLKYVCSNCGQIYLRKRRINTNRYVCSKCHGKLIKRG</sequence>
<dbReference type="Pfam" id="PF10263">
    <property type="entry name" value="SprT-like"/>
    <property type="match status" value="1"/>
</dbReference>
<evidence type="ECO:0000313" key="3">
    <source>
        <dbReference type="Proteomes" id="UP000784700"/>
    </source>
</evidence>
<organism evidence="2 3">
    <name type="scientific">Apilactobacillus micheneri</name>
    <dbReference type="NCBI Taxonomy" id="1899430"/>
    <lineage>
        <taxon>Bacteria</taxon>
        <taxon>Bacillati</taxon>
        <taxon>Bacillota</taxon>
        <taxon>Bacilli</taxon>
        <taxon>Lactobacillales</taxon>
        <taxon>Lactobacillaceae</taxon>
        <taxon>Apilactobacillus</taxon>
    </lineage>
</organism>
<feature type="domain" description="SprT-like" evidence="1">
    <location>
        <begin position="4"/>
        <end position="144"/>
    </location>
</feature>
<dbReference type="SMART" id="SM00731">
    <property type="entry name" value="SprT"/>
    <property type="match status" value="1"/>
</dbReference>
<dbReference type="NCBIfam" id="NF003339">
    <property type="entry name" value="PRK04351.1"/>
    <property type="match status" value="1"/>
</dbReference>
<dbReference type="EMBL" id="QUBG01000012">
    <property type="protein sequence ID" value="TPR42777.1"/>
    <property type="molecule type" value="Genomic_DNA"/>
</dbReference>
<evidence type="ECO:0000259" key="1">
    <source>
        <dbReference type="SMART" id="SM00731"/>
    </source>
</evidence>
<protein>
    <submittedName>
        <fullName evidence="2">SprT family protein</fullName>
    </submittedName>
</protein>
<comment type="caution">
    <text evidence="2">The sequence shown here is derived from an EMBL/GenBank/DDBJ whole genome shotgun (WGS) entry which is preliminary data.</text>
</comment>
<dbReference type="RefSeq" id="WP_140925279.1">
    <property type="nucleotide sequence ID" value="NZ_QUBF01000011.1"/>
</dbReference>